<accession>A0A8T2MUF9</accession>
<keyword evidence="3" id="KW-1185">Reference proteome</keyword>
<gene>
    <name evidence="2" type="ORF">JZ751_019525</name>
</gene>
<evidence type="ECO:0000313" key="3">
    <source>
        <dbReference type="Proteomes" id="UP000824540"/>
    </source>
</evidence>
<dbReference type="EMBL" id="JAFBMS010000354">
    <property type="protein sequence ID" value="KAG9331293.1"/>
    <property type="molecule type" value="Genomic_DNA"/>
</dbReference>
<evidence type="ECO:0000256" key="1">
    <source>
        <dbReference type="SAM" id="MobiDB-lite"/>
    </source>
</evidence>
<organism evidence="2 3">
    <name type="scientific">Albula glossodonta</name>
    <name type="common">roundjaw bonefish</name>
    <dbReference type="NCBI Taxonomy" id="121402"/>
    <lineage>
        <taxon>Eukaryota</taxon>
        <taxon>Metazoa</taxon>
        <taxon>Chordata</taxon>
        <taxon>Craniata</taxon>
        <taxon>Vertebrata</taxon>
        <taxon>Euteleostomi</taxon>
        <taxon>Actinopterygii</taxon>
        <taxon>Neopterygii</taxon>
        <taxon>Teleostei</taxon>
        <taxon>Albuliformes</taxon>
        <taxon>Albulidae</taxon>
        <taxon>Albula</taxon>
    </lineage>
</organism>
<dbReference type="AlphaFoldDB" id="A0A8T2MUF9"/>
<feature type="region of interest" description="Disordered" evidence="1">
    <location>
        <begin position="96"/>
        <end position="115"/>
    </location>
</feature>
<sequence length="115" mass="11972">MSLQSLCSHAETPARAPVRPDPVKSYRSCCPLPLAHGCAKTSSARSDSPSAAGSPSILALLPTANLLKTAAGLSQHTACWRVGSLKSARRRAEVTTIGSYAKTPRLNPVSASTFP</sequence>
<dbReference type="Proteomes" id="UP000824540">
    <property type="component" value="Unassembled WGS sequence"/>
</dbReference>
<protein>
    <submittedName>
        <fullName evidence="2">Uncharacterized protein</fullName>
    </submittedName>
</protein>
<proteinExistence type="predicted"/>
<evidence type="ECO:0000313" key="2">
    <source>
        <dbReference type="EMBL" id="KAG9331293.1"/>
    </source>
</evidence>
<name>A0A8T2MUF9_9TELE</name>
<comment type="caution">
    <text evidence="2">The sequence shown here is derived from an EMBL/GenBank/DDBJ whole genome shotgun (WGS) entry which is preliminary data.</text>
</comment>
<feature type="region of interest" description="Disordered" evidence="1">
    <location>
        <begin position="1"/>
        <end position="24"/>
    </location>
</feature>
<reference evidence="2" key="1">
    <citation type="thesis" date="2021" institute="BYU ScholarsArchive" country="Provo, UT, USA">
        <title>Applications of and Algorithms for Genome Assembly and Genomic Analyses with an Emphasis on Marine Teleosts.</title>
        <authorList>
            <person name="Pickett B.D."/>
        </authorList>
    </citation>
    <scope>NUCLEOTIDE SEQUENCE</scope>
    <source>
        <strain evidence="2">HI-2016</strain>
    </source>
</reference>